<evidence type="ECO:0000313" key="1">
    <source>
        <dbReference type="EMBL" id="MCY6485787.1"/>
    </source>
</evidence>
<evidence type="ECO:0000313" key="2">
    <source>
        <dbReference type="Proteomes" id="UP001078443"/>
    </source>
</evidence>
<keyword evidence="2" id="KW-1185">Reference proteome</keyword>
<organism evidence="1 2">
    <name type="scientific">Clostridium aestuarii</name>
    <dbReference type="NCBI Taxonomy" id="338193"/>
    <lineage>
        <taxon>Bacteria</taxon>
        <taxon>Bacillati</taxon>
        <taxon>Bacillota</taxon>
        <taxon>Clostridia</taxon>
        <taxon>Eubacteriales</taxon>
        <taxon>Clostridiaceae</taxon>
        <taxon>Clostridium</taxon>
    </lineage>
</organism>
<gene>
    <name evidence="1" type="ORF">OW763_15815</name>
</gene>
<dbReference type="EMBL" id="JAPQER010000011">
    <property type="protein sequence ID" value="MCY6485787.1"/>
    <property type="molecule type" value="Genomic_DNA"/>
</dbReference>
<sequence>MYKEKNNKENKREKTESKLLEVLDDRELYGEEYYKSTPIVSNYYYKSNR</sequence>
<dbReference type="Proteomes" id="UP001078443">
    <property type="component" value="Unassembled WGS sequence"/>
</dbReference>
<accession>A0ABT4D3S4</accession>
<comment type="caution">
    <text evidence="1">The sequence shown here is derived from an EMBL/GenBank/DDBJ whole genome shotgun (WGS) entry which is preliminary data.</text>
</comment>
<proteinExistence type="predicted"/>
<reference evidence="1" key="1">
    <citation type="submission" date="2022-12" db="EMBL/GenBank/DDBJ databases">
        <authorList>
            <person name="Wang J."/>
        </authorList>
    </citation>
    <scope>NUCLEOTIDE SEQUENCE</scope>
    <source>
        <strain evidence="1">HY-45-18</strain>
    </source>
</reference>
<name>A0ABT4D3S4_9CLOT</name>
<dbReference type="RefSeq" id="WP_268042438.1">
    <property type="nucleotide sequence ID" value="NZ_JAPQER010000011.1"/>
</dbReference>
<protein>
    <submittedName>
        <fullName evidence="1">Uncharacterized protein</fullName>
    </submittedName>
</protein>